<evidence type="ECO:0008006" key="3">
    <source>
        <dbReference type="Google" id="ProtNLM"/>
    </source>
</evidence>
<evidence type="ECO:0000313" key="2">
    <source>
        <dbReference type="Proteomes" id="UP000245631"/>
    </source>
</evidence>
<evidence type="ECO:0000313" key="1">
    <source>
        <dbReference type="EMBL" id="PWJ92743.1"/>
    </source>
</evidence>
<dbReference type="GeneID" id="61051556"/>
<accession>A0A8E2WEF3</accession>
<comment type="caution">
    <text evidence="1">The sequence shown here is derived from an EMBL/GenBank/DDBJ whole genome shotgun (WGS) entry which is preliminary data.</text>
</comment>
<dbReference type="Proteomes" id="UP000245631">
    <property type="component" value="Unassembled WGS sequence"/>
</dbReference>
<dbReference type="RefSeq" id="WP_146211781.1">
    <property type="nucleotide sequence ID" value="NZ_QGGH01000002.1"/>
</dbReference>
<dbReference type="Gene3D" id="3.40.50.300">
    <property type="entry name" value="P-loop containing nucleotide triphosphate hydrolases"/>
    <property type="match status" value="1"/>
</dbReference>
<organism evidence="1 2">
    <name type="scientific">Rhizobium loti</name>
    <name type="common">Mesorhizobium loti</name>
    <dbReference type="NCBI Taxonomy" id="381"/>
    <lineage>
        <taxon>Bacteria</taxon>
        <taxon>Pseudomonadati</taxon>
        <taxon>Pseudomonadota</taxon>
        <taxon>Alphaproteobacteria</taxon>
        <taxon>Hyphomicrobiales</taxon>
        <taxon>Phyllobacteriaceae</taxon>
        <taxon>Mesorhizobium</taxon>
    </lineage>
</organism>
<proteinExistence type="predicted"/>
<sequence length="338" mass="38477">MRWVFHMGFPKTATTSIQAVLPALSGVFFAGKEQGFVHGQQGELILRRWLPNLTRWNTPVHLLAEWRREIENMATAAGAATVAVSEEDLTNFPATMPPLEICLNIANLFGPDVSFVFVVRNHWDLLRSTYKERVKNGMPYDFRHFCVDLISTRHYGMLHKWNYARLFSSMAQSGVDFHVFLFERFISDQSYRDRFFSVMGAPEPPQEIPHENPTAGDQALEWLRTQNLAMLGGAFALAPVPSEFLKIHERDRAQLEWLAHYLDVSDGTFSAWSVEMREKIKLHWVLNQDPKIAATGIDWSLPPKLTEELMQIFDASCFGLDAFVGEPAAPYGYAQPPS</sequence>
<gene>
    <name evidence="1" type="ORF">C8D77_102518</name>
</gene>
<reference evidence="1 2" key="1">
    <citation type="submission" date="2018-05" db="EMBL/GenBank/DDBJ databases">
        <title>Genomic Encyclopedia of Type Strains, Phase IV (KMG-IV): sequencing the most valuable type-strain genomes for metagenomic binning, comparative biology and taxonomic classification.</title>
        <authorList>
            <person name="Goeker M."/>
        </authorList>
    </citation>
    <scope>NUCLEOTIDE SEQUENCE [LARGE SCALE GENOMIC DNA]</scope>
    <source>
        <strain evidence="1 2">DSM 2626</strain>
    </source>
</reference>
<protein>
    <recommendedName>
        <fullName evidence="3">Sulfotransferase domain-containing protein</fullName>
    </recommendedName>
</protein>
<dbReference type="AlphaFoldDB" id="A0A8E2WEF3"/>
<name>A0A8E2WEF3_RHILI</name>
<dbReference type="SUPFAM" id="SSF52540">
    <property type="entry name" value="P-loop containing nucleoside triphosphate hydrolases"/>
    <property type="match status" value="1"/>
</dbReference>
<dbReference type="InterPro" id="IPR027417">
    <property type="entry name" value="P-loop_NTPase"/>
</dbReference>
<dbReference type="EMBL" id="QGGH01000002">
    <property type="protein sequence ID" value="PWJ92743.1"/>
    <property type="molecule type" value="Genomic_DNA"/>
</dbReference>